<gene>
    <name evidence="2" type="primary">rcp1_3</name>
    <name evidence="2" type="ORF">SDC9_97447</name>
</gene>
<dbReference type="SMART" id="SM00448">
    <property type="entry name" value="REC"/>
    <property type="match status" value="1"/>
</dbReference>
<feature type="domain" description="Response regulatory" evidence="1">
    <location>
        <begin position="16"/>
        <end position="143"/>
    </location>
</feature>
<dbReference type="CDD" id="cd17557">
    <property type="entry name" value="REC_Rcp-like"/>
    <property type="match status" value="1"/>
</dbReference>
<evidence type="ECO:0000313" key="2">
    <source>
        <dbReference type="EMBL" id="MPM50704.1"/>
    </source>
</evidence>
<comment type="caution">
    <text evidence="2">The sequence shown here is derived from an EMBL/GenBank/DDBJ whole genome shotgun (WGS) entry which is preliminary data.</text>
</comment>
<dbReference type="PANTHER" id="PTHR44520:SF1">
    <property type="entry name" value="TWO-COMPONENT SYSTEM REGULATORY PROTEIN"/>
    <property type="match status" value="1"/>
</dbReference>
<organism evidence="2">
    <name type="scientific">bioreactor metagenome</name>
    <dbReference type="NCBI Taxonomy" id="1076179"/>
    <lineage>
        <taxon>unclassified sequences</taxon>
        <taxon>metagenomes</taxon>
        <taxon>ecological metagenomes</taxon>
    </lineage>
</organism>
<reference evidence="2" key="1">
    <citation type="submission" date="2019-08" db="EMBL/GenBank/DDBJ databases">
        <authorList>
            <person name="Kucharzyk K."/>
            <person name="Murdoch R.W."/>
            <person name="Higgins S."/>
            <person name="Loffler F."/>
        </authorList>
    </citation>
    <scope>NUCLEOTIDE SEQUENCE</scope>
</reference>
<dbReference type="PANTHER" id="PTHR44520">
    <property type="entry name" value="RESPONSE REGULATOR RCP1-RELATED"/>
    <property type="match status" value="1"/>
</dbReference>
<dbReference type="PROSITE" id="PS50110">
    <property type="entry name" value="RESPONSE_REGULATORY"/>
    <property type="match status" value="1"/>
</dbReference>
<dbReference type="InterPro" id="IPR001789">
    <property type="entry name" value="Sig_transdc_resp-reg_receiver"/>
</dbReference>
<proteinExistence type="predicted"/>
<dbReference type="InterPro" id="IPR052893">
    <property type="entry name" value="TCS_response_regulator"/>
</dbReference>
<sequence length="156" mass="18004">MPTEVKYYYNMIELKTILLVEDNPQDVELTIEALSEHNLANNVVTVNDGVEALEYLNYEGRYKERKKGKPAVILLDIKMPRMDGIEVLETIRADEKFKTLPVVMLTSSREEPDLKRCYELGVNAYVVKPVNFSDFLEAVKQIGLFWAMLNEQPQCE</sequence>
<dbReference type="InterPro" id="IPR011006">
    <property type="entry name" value="CheY-like_superfamily"/>
</dbReference>
<dbReference type="Pfam" id="PF00072">
    <property type="entry name" value="Response_reg"/>
    <property type="match status" value="1"/>
</dbReference>
<dbReference type="GO" id="GO:0000160">
    <property type="term" value="P:phosphorelay signal transduction system"/>
    <property type="evidence" value="ECO:0007669"/>
    <property type="project" value="InterPro"/>
</dbReference>
<dbReference type="SUPFAM" id="SSF52172">
    <property type="entry name" value="CheY-like"/>
    <property type="match status" value="1"/>
</dbReference>
<dbReference type="EMBL" id="VSSQ01013084">
    <property type="protein sequence ID" value="MPM50704.1"/>
    <property type="molecule type" value="Genomic_DNA"/>
</dbReference>
<dbReference type="AlphaFoldDB" id="A0A645AM56"/>
<name>A0A645AM56_9ZZZZ</name>
<protein>
    <submittedName>
        <fullName evidence="2">Response regulator rcp1</fullName>
    </submittedName>
</protein>
<evidence type="ECO:0000259" key="1">
    <source>
        <dbReference type="PROSITE" id="PS50110"/>
    </source>
</evidence>
<accession>A0A645AM56</accession>
<dbReference type="Gene3D" id="3.40.50.2300">
    <property type="match status" value="1"/>
</dbReference>